<organism evidence="7 8">
    <name type="scientific">Paenimyroides tangerinum</name>
    <dbReference type="NCBI Taxonomy" id="2488728"/>
    <lineage>
        <taxon>Bacteria</taxon>
        <taxon>Pseudomonadati</taxon>
        <taxon>Bacteroidota</taxon>
        <taxon>Flavobacteriia</taxon>
        <taxon>Flavobacteriales</taxon>
        <taxon>Flavobacteriaceae</taxon>
        <taxon>Paenimyroides</taxon>
    </lineage>
</organism>
<dbReference type="EMBL" id="RQVQ01000013">
    <property type="protein sequence ID" value="RRJ90994.1"/>
    <property type="molecule type" value="Genomic_DNA"/>
</dbReference>
<evidence type="ECO:0000256" key="1">
    <source>
        <dbReference type="ARBA" id="ARBA00004442"/>
    </source>
</evidence>
<keyword evidence="5" id="KW-0998">Cell outer membrane</keyword>
<dbReference type="GO" id="GO:1990281">
    <property type="term" value="C:efflux pump complex"/>
    <property type="evidence" value="ECO:0007669"/>
    <property type="project" value="TreeGrafter"/>
</dbReference>
<dbReference type="GO" id="GO:0009279">
    <property type="term" value="C:cell outer membrane"/>
    <property type="evidence" value="ECO:0007669"/>
    <property type="project" value="UniProtKB-SubCell"/>
</dbReference>
<reference evidence="7 8" key="1">
    <citation type="submission" date="2018-11" db="EMBL/GenBank/DDBJ databases">
        <title>Flavobacterium sp. nov., YIM 102701-2 draft genome.</title>
        <authorList>
            <person name="Li G."/>
            <person name="Jiang Y."/>
        </authorList>
    </citation>
    <scope>NUCLEOTIDE SEQUENCE [LARGE SCALE GENOMIC DNA]</scope>
    <source>
        <strain evidence="7 8">YIM 102701-2</strain>
    </source>
</reference>
<sequence>MKSGILVCSLALILSGFDVAAQHSQHPSAIADTLYLSLNDVWERTNIQSKEVQLQNTESMIRSENVLDAKAERFPTLSVFASVDKATNMPIYSNGLNHKPEQHDVIHTLYNSGASMYFNLYDGNKQNLKIQETKILDKRAAIAKQQTQSEMRYKAAQLFLELQKSMIFKEVIINDIADQEKQLHEVQQYYKNGVILKSDVLRIELELSKRKMSLIQIENDILITNQQLSFYLGTNENSIVIPKNELSSIESETYEYALNVALVNAYKQQISEQNVELTEIGIKKVKANVRPSLGLTGSFTFANPQIFLYPYNDSWYTLGLVGLKASFPISSLYHNTHKLKKAKLELEKEEIAHHHIIDQIKQEVKEAYLRYQEALIQIDVNEKNKQFAKENARIIKNTYFNKTALVTDLLDADIQVLRTQFELEASKINAQNKYYLLQLAKGIL</sequence>
<dbReference type="RefSeq" id="WP_125018731.1">
    <property type="nucleotide sequence ID" value="NZ_RQVQ01000013.1"/>
</dbReference>
<dbReference type="GO" id="GO:0015288">
    <property type="term" value="F:porin activity"/>
    <property type="evidence" value="ECO:0007669"/>
    <property type="project" value="TreeGrafter"/>
</dbReference>
<gene>
    <name evidence="7" type="ORF">EG240_07270</name>
</gene>
<evidence type="ECO:0000256" key="6">
    <source>
        <dbReference type="SAM" id="SignalP"/>
    </source>
</evidence>
<protein>
    <submittedName>
        <fullName evidence="7">TolC family protein</fullName>
    </submittedName>
</protein>
<comment type="subcellular location">
    <subcellularLocation>
        <location evidence="1">Cell outer membrane</location>
    </subcellularLocation>
</comment>
<dbReference type="GO" id="GO:0015562">
    <property type="term" value="F:efflux transmembrane transporter activity"/>
    <property type="evidence" value="ECO:0007669"/>
    <property type="project" value="InterPro"/>
</dbReference>
<keyword evidence="3" id="KW-0812">Transmembrane</keyword>
<evidence type="ECO:0000313" key="7">
    <source>
        <dbReference type="EMBL" id="RRJ90994.1"/>
    </source>
</evidence>
<feature type="chain" id="PRO_5018031393" evidence="6">
    <location>
        <begin position="21"/>
        <end position="444"/>
    </location>
</feature>
<dbReference type="Proteomes" id="UP000275719">
    <property type="component" value="Unassembled WGS sequence"/>
</dbReference>
<keyword evidence="8" id="KW-1185">Reference proteome</keyword>
<dbReference type="SUPFAM" id="SSF56954">
    <property type="entry name" value="Outer membrane efflux proteins (OEP)"/>
    <property type="match status" value="1"/>
</dbReference>
<dbReference type="OrthoDB" id="1271612at2"/>
<dbReference type="PANTHER" id="PTHR30026">
    <property type="entry name" value="OUTER MEMBRANE PROTEIN TOLC"/>
    <property type="match status" value="1"/>
</dbReference>
<dbReference type="InterPro" id="IPR051906">
    <property type="entry name" value="TolC-like"/>
</dbReference>
<evidence type="ECO:0000256" key="2">
    <source>
        <dbReference type="ARBA" id="ARBA00022452"/>
    </source>
</evidence>
<evidence type="ECO:0000256" key="5">
    <source>
        <dbReference type="ARBA" id="ARBA00023237"/>
    </source>
</evidence>
<dbReference type="Gene3D" id="1.20.1600.10">
    <property type="entry name" value="Outer membrane efflux proteins (OEP)"/>
    <property type="match status" value="1"/>
</dbReference>
<dbReference type="PANTHER" id="PTHR30026:SF23">
    <property type="entry name" value="TO APRF-PUTATIVE OUTER MEMBRANE EFFLUX PROTEIN OR SECRETED ALKALINE PHOSPHATASE-RELATED"/>
    <property type="match status" value="1"/>
</dbReference>
<comment type="caution">
    <text evidence="7">The sequence shown here is derived from an EMBL/GenBank/DDBJ whole genome shotgun (WGS) entry which is preliminary data.</text>
</comment>
<evidence type="ECO:0000313" key="8">
    <source>
        <dbReference type="Proteomes" id="UP000275719"/>
    </source>
</evidence>
<evidence type="ECO:0000256" key="3">
    <source>
        <dbReference type="ARBA" id="ARBA00022692"/>
    </source>
</evidence>
<keyword evidence="2" id="KW-1134">Transmembrane beta strand</keyword>
<keyword evidence="6" id="KW-0732">Signal</keyword>
<feature type="signal peptide" evidence="6">
    <location>
        <begin position="1"/>
        <end position="20"/>
    </location>
</feature>
<keyword evidence="4" id="KW-0472">Membrane</keyword>
<accession>A0A3P3W8G4</accession>
<evidence type="ECO:0000256" key="4">
    <source>
        <dbReference type="ARBA" id="ARBA00023136"/>
    </source>
</evidence>
<dbReference type="AlphaFoldDB" id="A0A3P3W8G4"/>
<proteinExistence type="predicted"/>
<name>A0A3P3W8G4_9FLAO</name>